<evidence type="ECO:0000256" key="2">
    <source>
        <dbReference type="ARBA" id="ARBA00006751"/>
    </source>
</evidence>
<feature type="binding site" evidence="6">
    <location>
        <begin position="88"/>
        <end position="90"/>
    </location>
    <ligand>
        <name>phosphate</name>
        <dbReference type="ChEBI" id="CHEBI:43474"/>
    </ligand>
</feature>
<evidence type="ECO:0000256" key="3">
    <source>
        <dbReference type="ARBA" id="ARBA00022676"/>
    </source>
</evidence>
<dbReference type="UniPathway" id="UPA00606"/>
<dbReference type="EMBL" id="KN824281">
    <property type="protein sequence ID" value="KIM31682.1"/>
    <property type="molecule type" value="Genomic_DNA"/>
</dbReference>
<organism evidence="8 9">
    <name type="scientific">Serendipita vermifera MAFF 305830</name>
    <dbReference type="NCBI Taxonomy" id="933852"/>
    <lineage>
        <taxon>Eukaryota</taxon>
        <taxon>Fungi</taxon>
        <taxon>Dikarya</taxon>
        <taxon>Basidiomycota</taxon>
        <taxon>Agaricomycotina</taxon>
        <taxon>Agaricomycetes</taxon>
        <taxon>Sebacinales</taxon>
        <taxon>Serendipitaceae</taxon>
        <taxon>Serendipita</taxon>
    </lineage>
</organism>
<evidence type="ECO:0000256" key="6">
    <source>
        <dbReference type="PIRSR" id="PIRSR000477-2"/>
    </source>
</evidence>
<dbReference type="NCBIfam" id="TIGR01697">
    <property type="entry name" value="PNPH-PUNA-XAPA"/>
    <property type="match status" value="1"/>
</dbReference>
<comment type="similarity">
    <text evidence="2 5">Belongs to the PNP/MTAP phosphorylase family.</text>
</comment>
<comment type="function">
    <text evidence="5">The purine nucleoside phosphorylases catalyze the phosphorolytic breakdown of the N-glycosidic bond in the beta-(deoxy)ribonucleoside molecules, with the formation of the corresponding free purine bases and pentose-1-phosphate.</text>
</comment>
<evidence type="ECO:0000256" key="1">
    <source>
        <dbReference type="ARBA" id="ARBA00005058"/>
    </source>
</evidence>
<name>A0A0C2XRZ6_SERVB</name>
<dbReference type="Pfam" id="PF01048">
    <property type="entry name" value="PNP_UDP_1"/>
    <property type="match status" value="1"/>
</dbReference>
<evidence type="ECO:0000313" key="9">
    <source>
        <dbReference type="Proteomes" id="UP000054097"/>
    </source>
</evidence>
<dbReference type="NCBIfam" id="NF006054">
    <property type="entry name" value="PRK08202.1"/>
    <property type="match status" value="1"/>
</dbReference>
<feature type="binding site" evidence="6">
    <location>
        <position position="215"/>
    </location>
    <ligand>
        <name>phosphate</name>
        <dbReference type="ChEBI" id="CHEBI:43474"/>
    </ligand>
</feature>
<dbReference type="AlphaFoldDB" id="A0A0C2XRZ6"/>
<dbReference type="PIRSF" id="PIRSF000477">
    <property type="entry name" value="PurNPase"/>
    <property type="match status" value="1"/>
</dbReference>
<sequence>MDSPTINDDLLSAALAKVKELIPVNLLPPTVAIVCGSGLSTLGSAIEDAVAIPYADLPGFLTSQVEGHQSLLVFGRIGTKPVVAMLGRFHVYEGHSVAQVTLPIRLFSKLGCKNLILTNAAGSLNPQILTGTVVAIHDHLSLPNMTNFPTAYFLSKPPHYSRTLRKHLFHSANALKLSPDTLAEGTYCWVTGPTFETATEGKFLQSCGGDVVGASTVPEVLAARQEGMEVLALSLVTNMVTLSYGGAIKGERIQEMEDVVSHSEVLSMGLARAETVKALVVAVIQAI</sequence>
<dbReference type="EC" id="2.4.2.1" evidence="5"/>
<dbReference type="InterPro" id="IPR035994">
    <property type="entry name" value="Nucleoside_phosphorylase_sf"/>
</dbReference>
<reference evidence="9" key="2">
    <citation type="submission" date="2015-01" db="EMBL/GenBank/DDBJ databases">
        <title>Evolutionary Origins and Diversification of the Mycorrhizal Mutualists.</title>
        <authorList>
            <consortium name="DOE Joint Genome Institute"/>
            <consortium name="Mycorrhizal Genomics Consortium"/>
            <person name="Kohler A."/>
            <person name="Kuo A."/>
            <person name="Nagy L.G."/>
            <person name="Floudas D."/>
            <person name="Copeland A."/>
            <person name="Barry K.W."/>
            <person name="Cichocki N."/>
            <person name="Veneault-Fourrey C."/>
            <person name="LaButti K."/>
            <person name="Lindquist E.A."/>
            <person name="Lipzen A."/>
            <person name="Lundell T."/>
            <person name="Morin E."/>
            <person name="Murat C."/>
            <person name="Riley R."/>
            <person name="Ohm R."/>
            <person name="Sun H."/>
            <person name="Tunlid A."/>
            <person name="Henrissat B."/>
            <person name="Grigoriev I.V."/>
            <person name="Hibbett D.S."/>
            <person name="Martin F."/>
        </authorList>
    </citation>
    <scope>NUCLEOTIDE SEQUENCE [LARGE SCALE GENOMIC DNA]</scope>
    <source>
        <strain evidence="9">MAFF 305830</strain>
    </source>
</reference>
<evidence type="ECO:0000259" key="7">
    <source>
        <dbReference type="Pfam" id="PF01048"/>
    </source>
</evidence>
<feature type="binding site" evidence="6">
    <location>
        <position position="68"/>
    </location>
    <ligand>
        <name>phosphate</name>
        <dbReference type="ChEBI" id="CHEBI:43474"/>
    </ligand>
</feature>
<dbReference type="GO" id="GO:0004731">
    <property type="term" value="F:purine-nucleoside phosphorylase activity"/>
    <property type="evidence" value="ECO:0007669"/>
    <property type="project" value="UniProtKB-EC"/>
</dbReference>
<dbReference type="PANTHER" id="PTHR11904:SF9">
    <property type="entry name" value="PURINE NUCLEOSIDE PHOSPHORYLASE-RELATED"/>
    <property type="match status" value="1"/>
</dbReference>
<evidence type="ECO:0000313" key="8">
    <source>
        <dbReference type="EMBL" id="KIM31682.1"/>
    </source>
</evidence>
<feature type="domain" description="Nucleoside phosphorylase" evidence="7">
    <location>
        <begin position="30"/>
        <end position="255"/>
    </location>
</feature>
<keyword evidence="9" id="KW-1185">Reference proteome</keyword>
<gene>
    <name evidence="8" type="ORF">M408DRAFT_317954</name>
</gene>
<keyword evidence="3 5" id="KW-0328">Glycosyltransferase</keyword>
<protein>
    <recommendedName>
        <fullName evidence="5">Purine nucleoside phosphorylase</fullName>
        <ecNumber evidence="5">2.4.2.1</ecNumber>
    </recommendedName>
    <alternativeName>
        <fullName evidence="5">Inosine-guanosine phosphorylase</fullName>
    </alternativeName>
</protein>
<dbReference type="GO" id="GO:0005737">
    <property type="term" value="C:cytoplasm"/>
    <property type="evidence" value="ECO:0007669"/>
    <property type="project" value="TreeGrafter"/>
</dbReference>
<reference evidence="8 9" key="1">
    <citation type="submission" date="2014-04" db="EMBL/GenBank/DDBJ databases">
        <authorList>
            <consortium name="DOE Joint Genome Institute"/>
            <person name="Kuo A."/>
            <person name="Zuccaro A."/>
            <person name="Kohler A."/>
            <person name="Nagy L.G."/>
            <person name="Floudas D."/>
            <person name="Copeland A."/>
            <person name="Barry K.W."/>
            <person name="Cichocki N."/>
            <person name="Veneault-Fourrey C."/>
            <person name="LaButti K."/>
            <person name="Lindquist E.A."/>
            <person name="Lipzen A."/>
            <person name="Lundell T."/>
            <person name="Morin E."/>
            <person name="Murat C."/>
            <person name="Sun H."/>
            <person name="Tunlid A."/>
            <person name="Henrissat B."/>
            <person name="Grigoriev I.V."/>
            <person name="Hibbett D.S."/>
            <person name="Martin F."/>
            <person name="Nordberg H.P."/>
            <person name="Cantor M.N."/>
            <person name="Hua S.X."/>
        </authorList>
    </citation>
    <scope>NUCLEOTIDE SEQUENCE [LARGE SCALE GENOMIC DNA]</scope>
    <source>
        <strain evidence="8 9">MAFF 305830</strain>
    </source>
</reference>
<dbReference type="Gene3D" id="3.40.50.1580">
    <property type="entry name" value="Nucleoside phosphorylase domain"/>
    <property type="match status" value="1"/>
</dbReference>
<dbReference type="STRING" id="933852.A0A0C2XRZ6"/>
<feature type="binding site" evidence="6">
    <location>
        <position position="37"/>
    </location>
    <ligand>
        <name>phosphate</name>
        <dbReference type="ChEBI" id="CHEBI:43474"/>
    </ligand>
</feature>
<evidence type="ECO:0000256" key="5">
    <source>
        <dbReference type="PIRNR" id="PIRNR000477"/>
    </source>
</evidence>
<dbReference type="OrthoDB" id="10261782at2759"/>
<dbReference type="CDD" id="cd09009">
    <property type="entry name" value="PNP-EcPNPII_like"/>
    <property type="match status" value="1"/>
</dbReference>
<feature type="binding site" evidence="6">
    <location>
        <position position="120"/>
    </location>
    <ligand>
        <name>phosphate</name>
        <dbReference type="ChEBI" id="CHEBI:43474"/>
    </ligand>
</feature>
<dbReference type="GO" id="GO:0009116">
    <property type="term" value="P:nucleoside metabolic process"/>
    <property type="evidence" value="ECO:0007669"/>
    <property type="project" value="InterPro"/>
</dbReference>
<dbReference type="InterPro" id="IPR000845">
    <property type="entry name" value="Nucleoside_phosphorylase_d"/>
</dbReference>
<dbReference type="SUPFAM" id="SSF53167">
    <property type="entry name" value="Purine and uridine phosphorylases"/>
    <property type="match status" value="1"/>
</dbReference>
<evidence type="ECO:0000256" key="4">
    <source>
        <dbReference type="ARBA" id="ARBA00022679"/>
    </source>
</evidence>
<dbReference type="HOGENOM" id="CLU_054456_1_2_1"/>
<dbReference type="Proteomes" id="UP000054097">
    <property type="component" value="Unassembled WGS sequence"/>
</dbReference>
<dbReference type="PANTHER" id="PTHR11904">
    <property type="entry name" value="METHYLTHIOADENOSINE/PURINE NUCLEOSIDE PHOSPHORYLASE"/>
    <property type="match status" value="1"/>
</dbReference>
<proteinExistence type="inferred from homology"/>
<feature type="binding site" evidence="6">
    <location>
        <position position="238"/>
    </location>
    <ligand>
        <name>a purine D-ribonucleoside</name>
        <dbReference type="ChEBI" id="CHEBI:142355"/>
    </ligand>
</feature>
<dbReference type="InterPro" id="IPR011268">
    <property type="entry name" value="Purine_phosphorylase"/>
</dbReference>
<accession>A0A0C2XRZ6</accession>
<comment type="pathway">
    <text evidence="1 5">Purine metabolism; purine nucleoside salvage.</text>
</comment>
<keyword evidence="4 5" id="KW-0808">Transferase</keyword>
<feature type="binding site" evidence="6">
    <location>
        <position position="196"/>
    </location>
    <ligand>
        <name>a purine D-ribonucleoside</name>
        <dbReference type="ChEBI" id="CHEBI:142355"/>
    </ligand>
</feature>